<evidence type="ECO:0000313" key="1">
    <source>
        <dbReference type="EMBL" id="ARS36767.1"/>
    </source>
</evidence>
<keyword evidence="2" id="KW-1185">Reference proteome</keyword>
<gene>
    <name evidence="1" type="ORF">CA264_15810</name>
</gene>
<dbReference type="EMBL" id="CP021235">
    <property type="protein sequence ID" value="ARS36767.1"/>
    <property type="molecule type" value="Genomic_DNA"/>
</dbReference>
<dbReference type="KEGG" id="pact:CA264_15810"/>
<reference evidence="2" key="1">
    <citation type="submission" date="2017-05" db="EMBL/GenBank/DDBJ databases">
        <authorList>
            <person name="Ray J."/>
            <person name="Price M."/>
            <person name="Deutschbauer A."/>
        </authorList>
    </citation>
    <scope>NUCLEOTIDE SEQUENCE [LARGE SCALE GENOMIC DNA]</scope>
    <source>
        <strain evidence="2">DSM 19842</strain>
    </source>
</reference>
<dbReference type="RefSeq" id="WP_025608368.1">
    <property type="nucleotide sequence ID" value="NZ_CP021235.1"/>
</dbReference>
<proteinExistence type="predicted"/>
<name>A0A1X9YV21_9BACT</name>
<protein>
    <submittedName>
        <fullName evidence="1">Uncharacterized protein</fullName>
    </submittedName>
</protein>
<dbReference type="AlphaFoldDB" id="A0A1X9YV21"/>
<sequence length="128" mass="14538">MTDKFKDLVERLLKKTEAKTAIWAKSSLANEFKLVLSKGAITTDSWHDSNTGEDLVDLRILNENGDIVEDITFNKSEYPNGYGMLQQLHSAARRSYYKVDETIDSIFKELDSDKTIGKRADESSDLPF</sequence>
<organism evidence="1 2">
    <name type="scientific">Pontibacter actiniarum</name>
    <dbReference type="NCBI Taxonomy" id="323450"/>
    <lineage>
        <taxon>Bacteria</taxon>
        <taxon>Pseudomonadati</taxon>
        <taxon>Bacteroidota</taxon>
        <taxon>Cytophagia</taxon>
        <taxon>Cytophagales</taxon>
        <taxon>Hymenobacteraceae</taxon>
        <taxon>Pontibacter</taxon>
    </lineage>
</organism>
<evidence type="ECO:0000313" key="2">
    <source>
        <dbReference type="Proteomes" id="UP000266292"/>
    </source>
</evidence>
<accession>A0A1X9YV21</accession>
<dbReference type="OrthoDB" id="1495406at2"/>
<dbReference type="Proteomes" id="UP000266292">
    <property type="component" value="Chromosome"/>
</dbReference>